<dbReference type="InterPro" id="IPR014284">
    <property type="entry name" value="RNA_pol_sigma-70_dom"/>
</dbReference>
<comment type="caution">
    <text evidence="7">The sequence shown here is derived from an EMBL/GenBank/DDBJ whole genome shotgun (WGS) entry which is preliminary data.</text>
</comment>
<dbReference type="Proteomes" id="UP000024329">
    <property type="component" value="Unassembled WGS sequence"/>
</dbReference>
<protein>
    <submittedName>
        <fullName evidence="7">Sigma factor</fullName>
    </submittedName>
</protein>
<dbReference type="Pfam" id="PF08281">
    <property type="entry name" value="Sigma70_r4_2"/>
    <property type="match status" value="1"/>
</dbReference>
<dbReference type="EMBL" id="JFYZ01000060">
    <property type="protein sequence ID" value="EZP71247.1"/>
    <property type="molecule type" value="Genomic_DNA"/>
</dbReference>
<keyword evidence="3" id="KW-0731">Sigma factor</keyword>
<dbReference type="Gene3D" id="1.10.10.10">
    <property type="entry name" value="Winged helix-like DNA-binding domain superfamily/Winged helix DNA-binding domain"/>
    <property type="match status" value="1"/>
</dbReference>
<dbReference type="SUPFAM" id="SSF88946">
    <property type="entry name" value="Sigma2 domain of RNA polymerase sigma factors"/>
    <property type="match status" value="1"/>
</dbReference>
<sequence length="164" mass="19026">MDDLIRHRVALVSYARPIVRDRSEAEDVVQEAFLRLAAADGNAARQNIRSPLSYLYRIVRNIALDKVRREKIERREEEVPQWWMLPTETASPEDEAARGQLIDRIEKVLRDMEPRMRLALEMNRFEGYTLQEIADRLSVSVATVHRLVREALSRIAMAIGEDEA</sequence>
<dbReference type="Pfam" id="PF04542">
    <property type="entry name" value="Sigma70_r2"/>
    <property type="match status" value="1"/>
</dbReference>
<dbReference type="Gene3D" id="1.10.1740.10">
    <property type="match status" value="1"/>
</dbReference>
<dbReference type="InterPro" id="IPR039425">
    <property type="entry name" value="RNA_pol_sigma-70-like"/>
</dbReference>
<evidence type="ECO:0000256" key="3">
    <source>
        <dbReference type="ARBA" id="ARBA00023082"/>
    </source>
</evidence>
<dbReference type="InterPro" id="IPR013249">
    <property type="entry name" value="RNA_pol_sigma70_r4_t2"/>
</dbReference>
<dbReference type="InterPro" id="IPR013325">
    <property type="entry name" value="RNA_pol_sigma_r2"/>
</dbReference>
<evidence type="ECO:0000313" key="8">
    <source>
        <dbReference type="Proteomes" id="UP000024329"/>
    </source>
</evidence>
<proteinExistence type="inferred from homology"/>
<feature type="domain" description="RNA polymerase sigma factor 70 region 4 type 2" evidence="6">
    <location>
        <begin position="103"/>
        <end position="154"/>
    </location>
</feature>
<gene>
    <name evidence="7" type="ORF">BV97_05240</name>
</gene>
<dbReference type="InterPro" id="IPR007627">
    <property type="entry name" value="RNA_pol_sigma70_r2"/>
</dbReference>
<dbReference type="InterPro" id="IPR013324">
    <property type="entry name" value="RNA_pol_sigma_r3/r4-like"/>
</dbReference>
<dbReference type="RefSeq" id="WP_036530156.1">
    <property type="nucleotide sequence ID" value="NZ_JFYZ01000060.1"/>
</dbReference>
<dbReference type="InterPro" id="IPR036388">
    <property type="entry name" value="WH-like_DNA-bd_sf"/>
</dbReference>
<evidence type="ECO:0000256" key="2">
    <source>
        <dbReference type="ARBA" id="ARBA00023015"/>
    </source>
</evidence>
<dbReference type="PANTHER" id="PTHR43133:SF63">
    <property type="entry name" value="RNA POLYMERASE SIGMA FACTOR FECI-RELATED"/>
    <property type="match status" value="1"/>
</dbReference>
<dbReference type="CDD" id="cd06171">
    <property type="entry name" value="Sigma70_r4"/>
    <property type="match status" value="1"/>
</dbReference>
<dbReference type="PANTHER" id="PTHR43133">
    <property type="entry name" value="RNA POLYMERASE ECF-TYPE SIGMA FACTO"/>
    <property type="match status" value="1"/>
</dbReference>
<keyword evidence="4" id="KW-0804">Transcription</keyword>
<keyword evidence="2" id="KW-0805">Transcription regulation</keyword>
<dbReference type="SUPFAM" id="SSF88659">
    <property type="entry name" value="Sigma3 and sigma4 domains of RNA polymerase sigma factors"/>
    <property type="match status" value="1"/>
</dbReference>
<feature type="domain" description="RNA polymerase sigma-70 region 2" evidence="5">
    <location>
        <begin position="6"/>
        <end position="71"/>
    </location>
</feature>
<dbReference type="PATRIC" id="fig|158500.4.peg.5318"/>
<evidence type="ECO:0000259" key="5">
    <source>
        <dbReference type="Pfam" id="PF04542"/>
    </source>
</evidence>
<dbReference type="NCBIfam" id="TIGR02937">
    <property type="entry name" value="sigma70-ECF"/>
    <property type="match status" value="1"/>
</dbReference>
<evidence type="ECO:0000313" key="7">
    <source>
        <dbReference type="EMBL" id="EZP71247.1"/>
    </source>
</evidence>
<name>A0A031JDA5_9SPHN</name>
<dbReference type="GO" id="GO:0003677">
    <property type="term" value="F:DNA binding"/>
    <property type="evidence" value="ECO:0007669"/>
    <property type="project" value="InterPro"/>
</dbReference>
<dbReference type="eggNOG" id="COG1595">
    <property type="taxonomic scope" value="Bacteria"/>
</dbReference>
<evidence type="ECO:0000256" key="1">
    <source>
        <dbReference type="ARBA" id="ARBA00010641"/>
    </source>
</evidence>
<organism evidence="7 8">
    <name type="scientific">Novosphingobium resinovorum</name>
    <dbReference type="NCBI Taxonomy" id="158500"/>
    <lineage>
        <taxon>Bacteria</taxon>
        <taxon>Pseudomonadati</taxon>
        <taxon>Pseudomonadota</taxon>
        <taxon>Alphaproteobacteria</taxon>
        <taxon>Sphingomonadales</taxon>
        <taxon>Sphingomonadaceae</taxon>
        <taxon>Novosphingobium</taxon>
    </lineage>
</organism>
<dbReference type="AlphaFoldDB" id="A0A031JDA5"/>
<evidence type="ECO:0000259" key="6">
    <source>
        <dbReference type="Pfam" id="PF08281"/>
    </source>
</evidence>
<dbReference type="GO" id="GO:0006352">
    <property type="term" value="P:DNA-templated transcription initiation"/>
    <property type="evidence" value="ECO:0007669"/>
    <property type="project" value="InterPro"/>
</dbReference>
<dbReference type="GO" id="GO:0016987">
    <property type="term" value="F:sigma factor activity"/>
    <property type="evidence" value="ECO:0007669"/>
    <property type="project" value="UniProtKB-KW"/>
</dbReference>
<reference evidence="7 8" key="1">
    <citation type="submission" date="2014-03" db="EMBL/GenBank/DDBJ databases">
        <title>Whole genome sequence of Novosphingobium resinovorum KF1.</title>
        <authorList>
            <person name="Gan H.M."/>
            <person name="Gan H.Y."/>
            <person name="Chew T.H."/>
            <person name="Savka M.A."/>
        </authorList>
    </citation>
    <scope>NUCLEOTIDE SEQUENCE [LARGE SCALE GENOMIC DNA]</scope>
    <source>
        <strain evidence="7 8">KF1</strain>
    </source>
</reference>
<accession>A0A031JDA5</accession>
<evidence type="ECO:0000256" key="4">
    <source>
        <dbReference type="ARBA" id="ARBA00023163"/>
    </source>
</evidence>
<comment type="similarity">
    <text evidence="1">Belongs to the sigma-70 factor family. ECF subfamily.</text>
</comment>